<feature type="region of interest" description="Disordered" evidence="1">
    <location>
        <begin position="1"/>
        <end position="22"/>
    </location>
</feature>
<evidence type="ECO:0000313" key="3">
    <source>
        <dbReference type="EMBL" id="JAH99021.1"/>
    </source>
</evidence>
<proteinExistence type="predicted"/>
<keyword evidence="2" id="KW-1133">Transmembrane helix</keyword>
<sequence length="82" mass="9478">MQRPSPSGSREHRHIEPPCSLPVSGPSTYIHLPARLTQTSPSAEIHSATDCCFFHTTHEYKYRFFLGDSFIFFFIFTHFKSI</sequence>
<dbReference type="EMBL" id="GBXM01009556">
    <property type="protein sequence ID" value="JAH99021.1"/>
    <property type="molecule type" value="Transcribed_RNA"/>
</dbReference>
<organism evidence="3">
    <name type="scientific">Anguilla anguilla</name>
    <name type="common">European freshwater eel</name>
    <name type="synonym">Muraena anguilla</name>
    <dbReference type="NCBI Taxonomy" id="7936"/>
    <lineage>
        <taxon>Eukaryota</taxon>
        <taxon>Metazoa</taxon>
        <taxon>Chordata</taxon>
        <taxon>Craniata</taxon>
        <taxon>Vertebrata</taxon>
        <taxon>Euteleostomi</taxon>
        <taxon>Actinopterygii</taxon>
        <taxon>Neopterygii</taxon>
        <taxon>Teleostei</taxon>
        <taxon>Anguilliformes</taxon>
        <taxon>Anguillidae</taxon>
        <taxon>Anguilla</taxon>
    </lineage>
</organism>
<keyword evidence="2" id="KW-0812">Transmembrane</keyword>
<accession>A0A0E9X989</accession>
<evidence type="ECO:0000256" key="2">
    <source>
        <dbReference type="SAM" id="Phobius"/>
    </source>
</evidence>
<protein>
    <submittedName>
        <fullName evidence="3">Uncharacterized protein</fullName>
    </submittedName>
</protein>
<dbReference type="AlphaFoldDB" id="A0A0E9X989"/>
<evidence type="ECO:0000256" key="1">
    <source>
        <dbReference type="SAM" id="MobiDB-lite"/>
    </source>
</evidence>
<keyword evidence="2" id="KW-0472">Membrane</keyword>
<reference evidence="3" key="2">
    <citation type="journal article" date="2015" name="Fish Shellfish Immunol.">
        <title>Early steps in the European eel (Anguilla anguilla)-Vibrio vulnificus interaction in the gills: Role of the RtxA13 toxin.</title>
        <authorList>
            <person name="Callol A."/>
            <person name="Pajuelo D."/>
            <person name="Ebbesson L."/>
            <person name="Teles M."/>
            <person name="MacKenzie S."/>
            <person name="Amaro C."/>
        </authorList>
    </citation>
    <scope>NUCLEOTIDE SEQUENCE</scope>
</reference>
<name>A0A0E9X989_ANGAN</name>
<reference evidence="3" key="1">
    <citation type="submission" date="2014-11" db="EMBL/GenBank/DDBJ databases">
        <authorList>
            <person name="Amaro Gonzalez C."/>
        </authorList>
    </citation>
    <scope>NUCLEOTIDE SEQUENCE</scope>
</reference>
<feature type="transmembrane region" description="Helical" evidence="2">
    <location>
        <begin position="62"/>
        <end position="79"/>
    </location>
</feature>